<dbReference type="Proteomes" id="UP001470230">
    <property type="component" value="Unassembled WGS sequence"/>
</dbReference>
<keyword evidence="4" id="KW-1185">Reference proteome</keyword>
<evidence type="ECO:0000313" key="4">
    <source>
        <dbReference type="Proteomes" id="UP001470230"/>
    </source>
</evidence>
<evidence type="ECO:0000259" key="2">
    <source>
        <dbReference type="Pfam" id="PF10416"/>
    </source>
</evidence>
<evidence type="ECO:0000313" key="3">
    <source>
        <dbReference type="EMBL" id="KAK8899743.1"/>
    </source>
</evidence>
<protein>
    <recommendedName>
        <fullName evidence="2">Initiator binding domain-containing protein</fullName>
    </recommendedName>
</protein>
<feature type="domain" description="Initiator binding" evidence="2">
    <location>
        <begin position="21"/>
        <end position="145"/>
    </location>
</feature>
<name>A0ABR2L8T1_9EUKA</name>
<organism evidence="3 4">
    <name type="scientific">Tritrichomonas musculus</name>
    <dbReference type="NCBI Taxonomy" id="1915356"/>
    <lineage>
        <taxon>Eukaryota</taxon>
        <taxon>Metamonada</taxon>
        <taxon>Parabasalia</taxon>
        <taxon>Tritrichomonadida</taxon>
        <taxon>Tritrichomonadidae</taxon>
        <taxon>Tritrichomonas</taxon>
    </lineage>
</organism>
<gene>
    <name evidence="3" type="ORF">M9Y10_002065</name>
</gene>
<evidence type="ECO:0000256" key="1">
    <source>
        <dbReference type="SAM" id="MobiDB-lite"/>
    </source>
</evidence>
<reference evidence="3 4" key="1">
    <citation type="submission" date="2024-04" db="EMBL/GenBank/DDBJ databases">
        <title>Tritrichomonas musculus Genome.</title>
        <authorList>
            <person name="Alves-Ferreira E."/>
            <person name="Grigg M."/>
            <person name="Lorenzi H."/>
            <person name="Galac M."/>
        </authorList>
    </citation>
    <scope>NUCLEOTIDE SEQUENCE [LARGE SCALE GENOMIC DNA]</scope>
    <source>
        <strain evidence="3 4">EAF2021</strain>
    </source>
</reference>
<accession>A0ABR2L8T1</accession>
<sequence>MKKREDFDFKPRFFQILSEYDCQEYNSLRSRFASHAHQGLKRQQYTDFSASLDLIKDFCVRNDDDDWKRGLVCGIFWLNKEIAVNNSQFSILIDENKSSINNSFQKLGYSLFKDRIKSINLLTEKIPFFKDNYRELKDWTVRHFEAATPSPELPPINITTFFTFNTPNGPTSQFFSPPQSPIESPVIPQIERPASRPNPDDFFDDPFALPPNFLLDDDDNNGGNTE</sequence>
<proteinExistence type="predicted"/>
<dbReference type="Pfam" id="PF10416">
    <property type="entry name" value="IBD"/>
    <property type="match status" value="1"/>
</dbReference>
<feature type="region of interest" description="Disordered" evidence="1">
    <location>
        <begin position="174"/>
        <end position="226"/>
    </location>
</feature>
<dbReference type="EMBL" id="JAPFFF010000001">
    <property type="protein sequence ID" value="KAK8899743.1"/>
    <property type="molecule type" value="Genomic_DNA"/>
</dbReference>
<dbReference type="InterPro" id="IPR018845">
    <property type="entry name" value="Initiator-bd"/>
</dbReference>
<feature type="compositionally biased region" description="Low complexity" evidence="1">
    <location>
        <begin position="205"/>
        <end position="214"/>
    </location>
</feature>
<comment type="caution">
    <text evidence="3">The sequence shown here is derived from an EMBL/GenBank/DDBJ whole genome shotgun (WGS) entry which is preliminary data.</text>
</comment>